<proteinExistence type="predicted"/>
<reference evidence="1" key="1">
    <citation type="submission" date="2021-02" db="EMBL/GenBank/DDBJ databases">
        <authorList>
            <person name="Nowell W R."/>
        </authorList>
    </citation>
    <scope>NUCLEOTIDE SEQUENCE</scope>
</reference>
<dbReference type="EMBL" id="CAJOBH010212187">
    <property type="protein sequence ID" value="CAF5013811.1"/>
    <property type="molecule type" value="Genomic_DNA"/>
</dbReference>
<protein>
    <submittedName>
        <fullName evidence="1">Uncharacterized protein</fullName>
    </submittedName>
</protein>
<evidence type="ECO:0000313" key="2">
    <source>
        <dbReference type="Proteomes" id="UP000681967"/>
    </source>
</evidence>
<feature type="non-terminal residue" evidence="1">
    <location>
        <position position="30"/>
    </location>
</feature>
<organism evidence="1 2">
    <name type="scientific">Rotaria magnacalcarata</name>
    <dbReference type="NCBI Taxonomy" id="392030"/>
    <lineage>
        <taxon>Eukaryota</taxon>
        <taxon>Metazoa</taxon>
        <taxon>Spiralia</taxon>
        <taxon>Gnathifera</taxon>
        <taxon>Rotifera</taxon>
        <taxon>Eurotatoria</taxon>
        <taxon>Bdelloidea</taxon>
        <taxon>Philodinida</taxon>
        <taxon>Philodinidae</taxon>
        <taxon>Rotaria</taxon>
    </lineage>
</organism>
<accession>A0A8S3DXJ9</accession>
<dbReference type="AlphaFoldDB" id="A0A8S3DXJ9"/>
<gene>
    <name evidence="1" type="ORF">BYL167_LOCUS55772</name>
</gene>
<name>A0A8S3DXJ9_9BILA</name>
<evidence type="ECO:0000313" key="1">
    <source>
        <dbReference type="EMBL" id="CAF5013811.1"/>
    </source>
</evidence>
<sequence length="30" mass="3440">MLIEKLPPSDKTRFVDWRLDILTNAIIIAG</sequence>
<dbReference type="Proteomes" id="UP000681967">
    <property type="component" value="Unassembled WGS sequence"/>
</dbReference>
<comment type="caution">
    <text evidence="1">The sequence shown here is derived from an EMBL/GenBank/DDBJ whole genome shotgun (WGS) entry which is preliminary data.</text>
</comment>